<name>A0A9Q3W5Y4_9GAMM</name>
<evidence type="ECO:0000313" key="2">
    <source>
        <dbReference type="Proteomes" id="UP001107961"/>
    </source>
</evidence>
<keyword evidence="2" id="KW-1185">Reference proteome</keyword>
<reference evidence="1" key="1">
    <citation type="submission" date="2022-01" db="EMBL/GenBank/DDBJ databases">
        <authorList>
            <person name="Karlyshev A.V."/>
            <person name="Jaspars M."/>
        </authorList>
    </citation>
    <scope>NUCLEOTIDE SEQUENCE</scope>
    <source>
        <strain evidence="1">AGSA3-2</strain>
    </source>
</reference>
<dbReference type="RefSeq" id="WP_233925952.1">
    <property type="nucleotide sequence ID" value="NZ_JAJVKT010000016.1"/>
</dbReference>
<accession>A0A9Q3W5Y4</accession>
<comment type="caution">
    <text evidence="1">The sequence shown here is derived from an EMBL/GenBank/DDBJ whole genome shotgun (WGS) entry which is preliminary data.</text>
</comment>
<protein>
    <submittedName>
        <fullName evidence="1">Uncharacterized protein</fullName>
    </submittedName>
</protein>
<sequence>MNVSNPVIARIVEAKVRPLGAAPAIVHTAPKLAIAAIRHGERRIPAIHLAVAWAAAHTDHIASAKQEKEREVDDE</sequence>
<dbReference type="EMBL" id="JAJVKT010000016">
    <property type="protein sequence ID" value="MCE7509619.1"/>
    <property type="molecule type" value="Genomic_DNA"/>
</dbReference>
<organism evidence="1 2">
    <name type="scientific">Alloalcanivorax xenomutans</name>
    <dbReference type="NCBI Taxonomy" id="1094342"/>
    <lineage>
        <taxon>Bacteria</taxon>
        <taxon>Pseudomonadati</taxon>
        <taxon>Pseudomonadota</taxon>
        <taxon>Gammaproteobacteria</taxon>
        <taxon>Oceanospirillales</taxon>
        <taxon>Alcanivoracaceae</taxon>
        <taxon>Alloalcanivorax</taxon>
    </lineage>
</organism>
<gene>
    <name evidence="1" type="ORF">LZG35_13315</name>
</gene>
<dbReference type="Proteomes" id="UP001107961">
    <property type="component" value="Unassembled WGS sequence"/>
</dbReference>
<evidence type="ECO:0000313" key="1">
    <source>
        <dbReference type="EMBL" id="MCE7509619.1"/>
    </source>
</evidence>
<dbReference type="AlphaFoldDB" id="A0A9Q3W5Y4"/>
<proteinExistence type="predicted"/>